<feature type="domain" description="DUF4347" evidence="1">
    <location>
        <begin position="26"/>
        <end position="147"/>
    </location>
</feature>
<accession>A0AA96WM12</accession>
<dbReference type="InterPro" id="IPR025592">
    <property type="entry name" value="DUF4347"/>
</dbReference>
<protein>
    <submittedName>
        <fullName evidence="2">DUF4347 domain-containing protein</fullName>
    </submittedName>
</protein>
<reference evidence="2" key="1">
    <citation type="submission" date="2020-05" db="EMBL/GenBank/DDBJ databases">
        <authorList>
            <person name="Zhu T."/>
            <person name="Keshari N."/>
            <person name="Lu X."/>
        </authorList>
    </citation>
    <scope>NUCLEOTIDE SEQUENCE</scope>
    <source>
        <strain evidence="2">NK1-12</strain>
    </source>
</reference>
<gene>
    <name evidence="2" type="ORF">HJG54_13845</name>
</gene>
<organism evidence="2">
    <name type="scientific">Leptolyngbya sp. NK1-12</name>
    <dbReference type="NCBI Taxonomy" id="2547451"/>
    <lineage>
        <taxon>Bacteria</taxon>
        <taxon>Bacillati</taxon>
        <taxon>Cyanobacteriota</taxon>
        <taxon>Cyanophyceae</taxon>
        <taxon>Leptolyngbyales</taxon>
        <taxon>Leptolyngbyaceae</taxon>
        <taxon>Leptolyngbya group</taxon>
        <taxon>Leptolyngbya</taxon>
    </lineage>
</organism>
<dbReference type="Pfam" id="PF14252">
    <property type="entry name" value="DUF4347"/>
    <property type="match status" value="1"/>
</dbReference>
<sequence>MLILQPSTPSVRLNQSCLVANSTQILAFVDATFINHLPLIGSIDAGLEVVLLDANRDGIEQVTEVLLGHSSVRRLQIFTASAPGTVQIGSARLNLSTIEAYSHQFQTWQRILTPDASILLWGEVVMGTAGMALMGRLSQLTGAVVAVTGQPNHAPESDCSGSDDAATWSQWMDLLD</sequence>
<evidence type="ECO:0000313" key="2">
    <source>
        <dbReference type="EMBL" id="WNZ23831.1"/>
    </source>
</evidence>
<dbReference type="EMBL" id="CP053586">
    <property type="protein sequence ID" value="WNZ23831.1"/>
    <property type="molecule type" value="Genomic_DNA"/>
</dbReference>
<dbReference type="RefSeq" id="WP_316435584.1">
    <property type="nucleotide sequence ID" value="NZ_CP053586.1"/>
</dbReference>
<proteinExistence type="predicted"/>
<evidence type="ECO:0000259" key="1">
    <source>
        <dbReference type="Pfam" id="PF14252"/>
    </source>
</evidence>
<name>A0AA96WM12_9CYAN</name>
<dbReference type="AlphaFoldDB" id="A0AA96WM12"/>